<evidence type="ECO:0000256" key="3">
    <source>
        <dbReference type="ARBA" id="ARBA00023125"/>
    </source>
</evidence>
<dbReference type="PROSITE" id="PS00622">
    <property type="entry name" value="HTH_LUXR_1"/>
    <property type="match status" value="1"/>
</dbReference>
<dbReference type="InterPro" id="IPR036388">
    <property type="entry name" value="WH-like_DNA-bd_sf"/>
</dbReference>
<evidence type="ECO:0000259" key="6">
    <source>
        <dbReference type="PROSITE" id="PS50043"/>
    </source>
</evidence>
<dbReference type="EMBL" id="VCJR02000002">
    <property type="protein sequence ID" value="NHK28606.1"/>
    <property type="molecule type" value="Genomic_DNA"/>
</dbReference>
<evidence type="ECO:0000259" key="7">
    <source>
        <dbReference type="PROSITE" id="PS50110"/>
    </source>
</evidence>
<evidence type="ECO:0000256" key="2">
    <source>
        <dbReference type="ARBA" id="ARBA00023015"/>
    </source>
</evidence>
<protein>
    <submittedName>
        <fullName evidence="9">Response regulator transcription factor</fullName>
    </submittedName>
    <submittedName>
        <fullName evidence="8">Transcriptional regulatory protein YdfI</fullName>
    </submittedName>
</protein>
<dbReference type="SMART" id="SM00421">
    <property type="entry name" value="HTH_LUXR"/>
    <property type="match status" value="1"/>
</dbReference>
<feature type="domain" description="Response regulatory" evidence="7">
    <location>
        <begin position="3"/>
        <end position="119"/>
    </location>
</feature>
<dbReference type="CDD" id="cd06170">
    <property type="entry name" value="LuxR_C_like"/>
    <property type="match status" value="1"/>
</dbReference>
<dbReference type="PANTHER" id="PTHR43214">
    <property type="entry name" value="TWO-COMPONENT RESPONSE REGULATOR"/>
    <property type="match status" value="1"/>
</dbReference>
<keyword evidence="2" id="KW-0805">Transcription regulation</keyword>
<dbReference type="Proteomes" id="UP000818603">
    <property type="component" value="Unassembled WGS sequence"/>
</dbReference>
<reference evidence="8" key="1">
    <citation type="journal article" date="2014" name="Int. J. Syst. Evol. Microbiol.">
        <title>Complete genome sequence of Corynebacterium casei LMG S-19264T (=DSM 44701T), isolated from a smear-ripened cheese.</title>
        <authorList>
            <consortium name="US DOE Joint Genome Institute (JGI-PGF)"/>
            <person name="Walter F."/>
            <person name="Albersmeier A."/>
            <person name="Kalinowski J."/>
            <person name="Ruckert C."/>
        </authorList>
    </citation>
    <scope>NUCLEOTIDE SEQUENCE</scope>
    <source>
        <strain evidence="8">CGMCC 1.14984</strain>
    </source>
</reference>
<comment type="caution">
    <text evidence="8">The sequence shown here is derived from an EMBL/GenBank/DDBJ whole genome shotgun (WGS) entry which is preliminary data.</text>
</comment>
<dbReference type="PROSITE" id="PS50043">
    <property type="entry name" value="HTH_LUXR_2"/>
    <property type="match status" value="1"/>
</dbReference>
<proteinExistence type="predicted"/>
<dbReference type="PROSITE" id="PS50110">
    <property type="entry name" value="RESPONSE_REGULATORY"/>
    <property type="match status" value="1"/>
</dbReference>
<dbReference type="InterPro" id="IPR058245">
    <property type="entry name" value="NreC/VraR/RcsB-like_REC"/>
</dbReference>
<evidence type="ECO:0000256" key="4">
    <source>
        <dbReference type="ARBA" id="ARBA00023163"/>
    </source>
</evidence>
<evidence type="ECO:0000313" key="11">
    <source>
        <dbReference type="Proteomes" id="UP000818603"/>
    </source>
</evidence>
<evidence type="ECO:0000313" key="9">
    <source>
        <dbReference type="EMBL" id="NHK28606.1"/>
    </source>
</evidence>
<dbReference type="GO" id="GO:0000160">
    <property type="term" value="P:phosphorelay signal transduction system"/>
    <property type="evidence" value="ECO:0007669"/>
    <property type="project" value="InterPro"/>
</dbReference>
<gene>
    <name evidence="8" type="primary">ydfI</name>
    <name evidence="9" type="ORF">FF098_011870</name>
    <name evidence="8" type="ORF">GCM10011355_23860</name>
</gene>
<dbReference type="PANTHER" id="PTHR43214:SF41">
    <property type="entry name" value="NITRATE_NITRITE RESPONSE REGULATOR PROTEIN NARP"/>
    <property type="match status" value="1"/>
</dbReference>
<dbReference type="InterPro" id="IPR016032">
    <property type="entry name" value="Sig_transdc_resp-reg_C-effctor"/>
</dbReference>
<reference evidence="8" key="3">
    <citation type="submission" date="2020-09" db="EMBL/GenBank/DDBJ databases">
        <authorList>
            <person name="Sun Q."/>
            <person name="Zhou Y."/>
        </authorList>
    </citation>
    <scope>NUCLEOTIDE SEQUENCE</scope>
    <source>
        <strain evidence="8">CGMCC 1.14984</strain>
    </source>
</reference>
<dbReference type="Proteomes" id="UP000621856">
    <property type="component" value="Unassembled WGS sequence"/>
</dbReference>
<dbReference type="PRINTS" id="PR00038">
    <property type="entry name" value="HTHLUXR"/>
</dbReference>
<dbReference type="GO" id="GO:0003677">
    <property type="term" value="F:DNA binding"/>
    <property type="evidence" value="ECO:0007669"/>
    <property type="project" value="UniProtKB-KW"/>
</dbReference>
<keyword evidence="3" id="KW-0238">DNA-binding</keyword>
<dbReference type="InterPro" id="IPR000792">
    <property type="entry name" value="Tscrpt_reg_LuxR_C"/>
</dbReference>
<keyword evidence="1 5" id="KW-0597">Phosphoprotein</keyword>
<evidence type="ECO:0000313" key="8">
    <source>
        <dbReference type="EMBL" id="GGH98982.1"/>
    </source>
</evidence>
<dbReference type="SUPFAM" id="SSF52172">
    <property type="entry name" value="CheY-like"/>
    <property type="match status" value="1"/>
</dbReference>
<dbReference type="SUPFAM" id="SSF46894">
    <property type="entry name" value="C-terminal effector domain of the bipartite response regulators"/>
    <property type="match status" value="1"/>
</dbReference>
<dbReference type="Gene3D" id="3.40.50.2300">
    <property type="match status" value="1"/>
</dbReference>
<dbReference type="RefSeq" id="WP_155140747.1">
    <property type="nucleotide sequence ID" value="NZ_BMGZ01000002.1"/>
</dbReference>
<dbReference type="InterPro" id="IPR039420">
    <property type="entry name" value="WalR-like"/>
</dbReference>
<dbReference type="Pfam" id="PF00196">
    <property type="entry name" value="GerE"/>
    <property type="match status" value="1"/>
</dbReference>
<evidence type="ECO:0000313" key="10">
    <source>
        <dbReference type="Proteomes" id="UP000621856"/>
    </source>
</evidence>
<dbReference type="EMBL" id="BMGZ01000002">
    <property type="protein sequence ID" value="GGH98982.1"/>
    <property type="molecule type" value="Genomic_DNA"/>
</dbReference>
<name>A0A8J3A2W4_9PROT</name>
<feature type="domain" description="HTH luxR-type" evidence="6">
    <location>
        <begin position="143"/>
        <end position="208"/>
    </location>
</feature>
<dbReference type="CDD" id="cd17535">
    <property type="entry name" value="REC_NarL-like"/>
    <property type="match status" value="1"/>
</dbReference>
<dbReference type="Pfam" id="PF00072">
    <property type="entry name" value="Response_reg"/>
    <property type="match status" value="1"/>
</dbReference>
<reference evidence="9 11" key="2">
    <citation type="submission" date="2020-02" db="EMBL/GenBank/DDBJ databases">
        <title>Genome sequence of Parvularcula flava strain NH6-79.</title>
        <authorList>
            <person name="Abdul Karim M.H."/>
            <person name="Lam M.Q."/>
            <person name="Chen S.J."/>
            <person name="Yahya A."/>
            <person name="Shahir S."/>
            <person name="Shamsir M.S."/>
            <person name="Chong C.S."/>
        </authorList>
    </citation>
    <scope>NUCLEOTIDE SEQUENCE [LARGE SCALE GENOMIC DNA]</scope>
    <source>
        <strain evidence="9 11">NH6-79</strain>
    </source>
</reference>
<organism evidence="8 10">
    <name type="scientific">Aquisalinus luteolus</name>
    <dbReference type="NCBI Taxonomy" id="1566827"/>
    <lineage>
        <taxon>Bacteria</taxon>
        <taxon>Pseudomonadati</taxon>
        <taxon>Pseudomonadota</taxon>
        <taxon>Alphaproteobacteria</taxon>
        <taxon>Parvularculales</taxon>
        <taxon>Parvularculaceae</taxon>
        <taxon>Aquisalinus</taxon>
    </lineage>
</organism>
<evidence type="ECO:0000256" key="1">
    <source>
        <dbReference type="ARBA" id="ARBA00022553"/>
    </source>
</evidence>
<dbReference type="InterPro" id="IPR001789">
    <property type="entry name" value="Sig_transdc_resp-reg_receiver"/>
</dbReference>
<feature type="modified residue" description="4-aspartylphosphate" evidence="5">
    <location>
        <position position="54"/>
    </location>
</feature>
<dbReference type="Gene3D" id="1.10.10.10">
    <property type="entry name" value="Winged helix-like DNA-binding domain superfamily/Winged helix DNA-binding domain"/>
    <property type="match status" value="1"/>
</dbReference>
<keyword evidence="4" id="KW-0804">Transcription</keyword>
<keyword evidence="11" id="KW-1185">Reference proteome</keyword>
<evidence type="ECO:0000256" key="5">
    <source>
        <dbReference type="PROSITE-ProRule" id="PRU00169"/>
    </source>
</evidence>
<accession>A0A8J3A2W4</accession>
<dbReference type="AlphaFoldDB" id="A0A8J3A2W4"/>
<sequence length="221" mass="23533">MKKVLILEDLVDTRRWLCELARQAVGACAISEAGDIRTALQLVREETFDLALIDLGLPDGSGLDVIRAVTEKNGDTIPIVMTVIGEDASVVAALAAGAQGYLLKDTDEGLLGRQLSQYADGVPLLSPAIARRIVTHFRETGPAAEEDGTLTDREKSVLALIGRGLRNADVAIHLGVAESTVASHIKSVYRKLGISSRAEASWHATRLGLRPDSGDRGGNED</sequence>
<dbReference type="SMART" id="SM00448">
    <property type="entry name" value="REC"/>
    <property type="match status" value="1"/>
</dbReference>
<dbReference type="GO" id="GO:0006355">
    <property type="term" value="P:regulation of DNA-templated transcription"/>
    <property type="evidence" value="ECO:0007669"/>
    <property type="project" value="InterPro"/>
</dbReference>
<dbReference type="InterPro" id="IPR011006">
    <property type="entry name" value="CheY-like_superfamily"/>
</dbReference>